<dbReference type="RefSeq" id="WP_022160238.1">
    <property type="nucleotide sequence ID" value="NZ_CABJFF010000012.1"/>
</dbReference>
<dbReference type="EMBL" id="JAKNDN010000032">
    <property type="protein sequence ID" value="MCG4961237.1"/>
    <property type="molecule type" value="Genomic_DNA"/>
</dbReference>
<dbReference type="EMBL" id="QRYC01000010">
    <property type="protein sequence ID" value="RGU56366.1"/>
    <property type="molecule type" value="Genomic_DNA"/>
</dbReference>
<evidence type="ECO:0000313" key="1">
    <source>
        <dbReference type="EMBL" id="MCG4961237.1"/>
    </source>
</evidence>
<evidence type="ECO:0000313" key="3">
    <source>
        <dbReference type="Proteomes" id="UP000284243"/>
    </source>
</evidence>
<dbReference type="Proteomes" id="UP001199750">
    <property type="component" value="Unassembled WGS sequence"/>
</dbReference>
<dbReference type="Gene3D" id="2.60.40.2630">
    <property type="match status" value="1"/>
</dbReference>
<reference evidence="2 3" key="1">
    <citation type="submission" date="2018-08" db="EMBL/GenBank/DDBJ databases">
        <title>A genome reference for cultivated species of the human gut microbiota.</title>
        <authorList>
            <person name="Zou Y."/>
            <person name="Xue W."/>
            <person name="Luo G."/>
        </authorList>
    </citation>
    <scope>NUCLEOTIDE SEQUENCE [LARGE SCALE GENOMIC DNA]</scope>
    <source>
        <strain evidence="2 3">AF16-14</strain>
    </source>
</reference>
<organism evidence="2 3">
    <name type="scientific">Odoribacter splanchnicus</name>
    <dbReference type="NCBI Taxonomy" id="28118"/>
    <lineage>
        <taxon>Bacteria</taxon>
        <taxon>Pseudomonadati</taxon>
        <taxon>Bacteroidota</taxon>
        <taxon>Bacteroidia</taxon>
        <taxon>Bacteroidales</taxon>
        <taxon>Odoribacteraceae</taxon>
        <taxon>Odoribacter</taxon>
    </lineage>
</organism>
<sequence>MKRSLILLGAVTATLASCSKSEVVDVNDSQAIGFETFVNKSTRAVTNDEGTVTNKLLDFYVYGGSNESQNLFAGDKVYRSSASDPWKYDNTKYWFKNRTYKFAAISPGAGANLSANFGYSDGHMELTATVDNATANQYDLVYGEATKTTLEDLSSVSTVAFNLGHILSKIRILFEKNSNFGKETQLVITNLTLAGANTSTGSGIFSKGVYKYNNGWTWTKAAEGSADVTFSTSTSYTVTDKSITGETSVEEVGQTFYVIPQTPDSGVKLSFTVQLQEHNGTDWENVGSAQTLTKTIATAQATWNSNNIYTYKVKLSETTLPGDDRYAIDFSATVDSWGTDNTPVDVDFAN</sequence>
<dbReference type="Proteomes" id="UP000284243">
    <property type="component" value="Unassembled WGS sequence"/>
</dbReference>
<protein>
    <submittedName>
        <fullName evidence="1">Fimbrillin family protein</fullName>
    </submittedName>
</protein>
<gene>
    <name evidence="2" type="ORF">DWW57_08880</name>
    <name evidence="1" type="ORF">L0P03_15485</name>
</gene>
<comment type="caution">
    <text evidence="2">The sequence shown here is derived from an EMBL/GenBank/DDBJ whole genome shotgun (WGS) entry which is preliminary data.</text>
</comment>
<dbReference type="CDD" id="cd13120">
    <property type="entry name" value="BF2867_like_N"/>
    <property type="match status" value="1"/>
</dbReference>
<proteinExistence type="predicted"/>
<evidence type="ECO:0000313" key="2">
    <source>
        <dbReference type="EMBL" id="RGU56366.1"/>
    </source>
</evidence>
<name>A0A1Y3YDV1_9BACT</name>
<reference evidence="1" key="2">
    <citation type="submission" date="2022-01" db="EMBL/GenBank/DDBJ databases">
        <title>Collection of gut derived symbiotic bacterial strains cultured from healthy donors.</title>
        <authorList>
            <person name="Lin H."/>
            <person name="Kohout C."/>
            <person name="Waligurski E."/>
            <person name="Pamer E.G."/>
        </authorList>
    </citation>
    <scope>NUCLEOTIDE SEQUENCE</scope>
    <source>
        <strain evidence="1">DFI.1.149</strain>
    </source>
</reference>
<dbReference type="AlphaFoldDB" id="A0A1Y3YDV1"/>
<dbReference type="PROSITE" id="PS51257">
    <property type="entry name" value="PROKAR_LIPOPROTEIN"/>
    <property type="match status" value="1"/>
</dbReference>
<accession>A0A1Y3YDV1</accession>